<dbReference type="GO" id="GO:0004604">
    <property type="term" value="F:phosphoadenylyl-sulfate reductase (thioredoxin) activity"/>
    <property type="evidence" value="ECO:0007669"/>
    <property type="project" value="UniProtKB-UniRule"/>
</dbReference>
<dbReference type="InterPro" id="IPR002500">
    <property type="entry name" value="PAPS_reduct_dom"/>
</dbReference>
<comment type="subcellular location">
    <subcellularLocation>
        <location evidence="3">Cytoplasm</location>
    </subcellularLocation>
</comment>
<keyword evidence="3" id="KW-0963">Cytoplasm</keyword>
<comment type="function">
    <text evidence="3">Catalyzes the formation of sulfite from phosphoadenosine 5'-phosphosulfate (PAPS) using thioredoxin as an electron donor.</text>
</comment>
<dbReference type="GO" id="GO:0019379">
    <property type="term" value="P:sulfate assimilation, phosphoadenylyl sulfate reduction by phosphoadenylyl-sulfate reductase (thioredoxin)"/>
    <property type="evidence" value="ECO:0007669"/>
    <property type="project" value="UniProtKB-UniRule"/>
</dbReference>
<dbReference type="OrthoDB" id="9772604at2"/>
<keyword evidence="2 3" id="KW-0560">Oxidoreductase</keyword>
<feature type="domain" description="Phosphoadenosine phosphosulphate reductase" evidence="4">
    <location>
        <begin position="82"/>
        <end position="255"/>
    </location>
</feature>
<comment type="catalytic activity">
    <reaction evidence="3">
        <text>[thioredoxin]-disulfide + sulfite + adenosine 3',5'-bisphosphate + 2 H(+) = [thioredoxin]-dithiol + 3'-phosphoadenylyl sulfate</text>
        <dbReference type="Rhea" id="RHEA:11724"/>
        <dbReference type="Rhea" id="RHEA-COMP:10698"/>
        <dbReference type="Rhea" id="RHEA-COMP:10700"/>
        <dbReference type="ChEBI" id="CHEBI:15378"/>
        <dbReference type="ChEBI" id="CHEBI:17359"/>
        <dbReference type="ChEBI" id="CHEBI:29950"/>
        <dbReference type="ChEBI" id="CHEBI:50058"/>
        <dbReference type="ChEBI" id="CHEBI:58339"/>
        <dbReference type="ChEBI" id="CHEBI:58343"/>
        <dbReference type="EC" id="1.8.4.8"/>
    </reaction>
</comment>
<evidence type="ECO:0000313" key="5">
    <source>
        <dbReference type="EMBL" id="VXD21304.1"/>
    </source>
</evidence>
<dbReference type="EMBL" id="CZCS02000197">
    <property type="protein sequence ID" value="VXD21304.1"/>
    <property type="molecule type" value="Genomic_DNA"/>
</dbReference>
<dbReference type="GO" id="GO:0005737">
    <property type="term" value="C:cytoplasm"/>
    <property type="evidence" value="ECO:0007669"/>
    <property type="project" value="UniProtKB-SubCell"/>
</dbReference>
<comment type="caution">
    <text evidence="3">Lacks conserved residue(s) required for the propagation of feature annotation.</text>
</comment>
<evidence type="ECO:0000259" key="4">
    <source>
        <dbReference type="Pfam" id="PF01507"/>
    </source>
</evidence>
<evidence type="ECO:0000256" key="1">
    <source>
        <dbReference type="ARBA" id="ARBA00009732"/>
    </source>
</evidence>
<dbReference type="Pfam" id="PF01507">
    <property type="entry name" value="PAPS_reduct"/>
    <property type="match status" value="1"/>
</dbReference>
<dbReference type="AlphaFoldDB" id="A0A7Z9BU56"/>
<dbReference type="HAMAP" id="MF_00063">
    <property type="entry name" value="CysH"/>
    <property type="match status" value="1"/>
</dbReference>
<dbReference type="RefSeq" id="WP_083619464.1">
    <property type="nucleotide sequence ID" value="NZ_LR735009.1"/>
</dbReference>
<dbReference type="Proteomes" id="UP000182190">
    <property type="component" value="Unassembled WGS sequence"/>
</dbReference>
<dbReference type="NCBIfam" id="TIGR02057">
    <property type="entry name" value="PAPS_reductase"/>
    <property type="match status" value="1"/>
</dbReference>
<proteinExistence type="inferred from homology"/>
<name>A0A7Z9BU56_9CYAN</name>
<comment type="pathway">
    <text evidence="3">Sulfur metabolism; hydrogen sulfide biosynthesis; sulfite from sulfate: step 3/3.</text>
</comment>
<dbReference type="NCBIfam" id="NF002537">
    <property type="entry name" value="PRK02090.1"/>
    <property type="match status" value="1"/>
</dbReference>
<dbReference type="EC" id="1.8.4.8" evidence="3"/>
<dbReference type="PANTHER" id="PTHR46509:SF1">
    <property type="entry name" value="PHOSPHOADENOSINE PHOSPHOSULFATE REDUCTASE"/>
    <property type="match status" value="1"/>
</dbReference>
<dbReference type="InterPro" id="IPR011800">
    <property type="entry name" value="PAPS_reductase_CysH"/>
</dbReference>
<gene>
    <name evidence="3 5" type="primary">cysH</name>
    <name evidence="5" type="ORF">PL9631_560032</name>
</gene>
<dbReference type="InterPro" id="IPR014729">
    <property type="entry name" value="Rossmann-like_a/b/a_fold"/>
</dbReference>
<dbReference type="Gene3D" id="3.40.50.620">
    <property type="entry name" value="HUPs"/>
    <property type="match status" value="1"/>
</dbReference>
<comment type="caution">
    <text evidence="5">The sequence shown here is derived from an EMBL/GenBank/DDBJ whole genome shotgun (WGS) entry which is preliminary data.</text>
</comment>
<dbReference type="CDD" id="cd23945">
    <property type="entry name" value="PAPS_reductase"/>
    <property type="match status" value="1"/>
</dbReference>
<evidence type="ECO:0000313" key="6">
    <source>
        <dbReference type="Proteomes" id="UP000182190"/>
    </source>
</evidence>
<organism evidence="5 6">
    <name type="scientific">Planktothrix paucivesiculata PCC 9631</name>
    <dbReference type="NCBI Taxonomy" id="671071"/>
    <lineage>
        <taxon>Bacteria</taxon>
        <taxon>Bacillati</taxon>
        <taxon>Cyanobacteriota</taxon>
        <taxon>Cyanophyceae</taxon>
        <taxon>Oscillatoriophycideae</taxon>
        <taxon>Oscillatoriales</taxon>
        <taxon>Microcoleaceae</taxon>
        <taxon>Planktothrix</taxon>
    </lineage>
</organism>
<dbReference type="SUPFAM" id="SSF52402">
    <property type="entry name" value="Adenine nucleotide alpha hydrolases-like"/>
    <property type="match status" value="1"/>
</dbReference>
<evidence type="ECO:0000256" key="2">
    <source>
        <dbReference type="ARBA" id="ARBA00023002"/>
    </source>
</evidence>
<feature type="active site" description="Nucleophile; cysteine thiosulfonate intermediate" evidence="3">
    <location>
        <position position="275"/>
    </location>
</feature>
<sequence>MPQLNLIDPNVNGNLGSISSPVTNGHTLWTQHRDHRDQASEHKAIQTIPQLELDLNATNQQLIDADAVTIVKWAAEVFGNGLVMSTSFGIQAAVMLHLVTDVVPNIPIIWVDTGYLPTETYIFAEQLTERLNLNLKVYQSPVSPARMEALHGRLWEKDDIESLNYYDKIRKVEPMQRALKELKATAWLAGLRADQTHHRKTLNPVAQQSGRYKVHPILSWNSRDIYQYLTAHDLPYHPYFDLGYTTVGDWHSSRPLMATDENERDTRFRGLKQECGLHLPQTEEEAKSLDSSAL</sequence>
<keyword evidence="6" id="KW-1185">Reference proteome</keyword>
<reference evidence="5" key="1">
    <citation type="submission" date="2019-10" db="EMBL/GenBank/DDBJ databases">
        <authorList>
            <consortium name="Genoscope - CEA"/>
            <person name="William W."/>
        </authorList>
    </citation>
    <scope>NUCLEOTIDE SEQUENCE [LARGE SCALE GENOMIC DNA]</scope>
    <source>
        <strain evidence="5">BBR_PRJEB10994</strain>
    </source>
</reference>
<dbReference type="InterPro" id="IPR004511">
    <property type="entry name" value="PAPS/APS_Rdtase"/>
</dbReference>
<evidence type="ECO:0000256" key="3">
    <source>
        <dbReference type="HAMAP-Rule" id="MF_00063"/>
    </source>
</evidence>
<accession>A0A7Z9BU56</accession>
<protein>
    <recommendedName>
        <fullName evidence="3">Phosphoadenosine 5'-phosphosulfate reductase</fullName>
        <shortName evidence="3">PAPS reductase</shortName>
        <ecNumber evidence="3">1.8.4.8</ecNumber>
    </recommendedName>
    <alternativeName>
        <fullName evidence="3">3'-phosphoadenylylsulfate reductase</fullName>
    </alternativeName>
    <alternativeName>
        <fullName evidence="3">PAPS reductase, thioredoxin dependent</fullName>
    </alternativeName>
    <alternativeName>
        <fullName evidence="3">PAPS sulfotransferase</fullName>
    </alternativeName>
    <alternativeName>
        <fullName evidence="3">PAdoPS reductase</fullName>
    </alternativeName>
</protein>
<dbReference type="PANTHER" id="PTHR46509">
    <property type="entry name" value="PHOSPHOADENOSINE PHOSPHOSULFATE REDUCTASE"/>
    <property type="match status" value="1"/>
</dbReference>
<dbReference type="NCBIfam" id="TIGR00434">
    <property type="entry name" value="cysH"/>
    <property type="match status" value="1"/>
</dbReference>
<dbReference type="GO" id="GO:0070814">
    <property type="term" value="P:hydrogen sulfide biosynthetic process"/>
    <property type="evidence" value="ECO:0007669"/>
    <property type="project" value="UniProtKB-UniRule"/>
</dbReference>
<dbReference type="UniPathway" id="UPA00140">
    <property type="reaction ID" value="UER00206"/>
</dbReference>
<dbReference type="PIRSF" id="PIRSF000857">
    <property type="entry name" value="PAPS_reductase"/>
    <property type="match status" value="1"/>
</dbReference>
<comment type="similarity">
    <text evidence="1 3">Belongs to the PAPS reductase family. CysH subfamily.</text>
</comment>